<sequence>MKVLVTGGAGFIGSHIVDQCIEQGHHVVVVDNFSTGNRENLNEAVTCYQMDLTSPQLEQVLMNERPKVVFHQAAQTRVPVSIEQPIADAQTNIMGTIHLLEAARRSGVEKTIFASTAAVYGNPVYLPIDEKHPIQPLSGYGAGKHTAEHYLHIYKELYGIEYTILRYANVYGIRQNPHGEGGVVSIFIDRLLREESLTIYGDGTQTRDYINVQDVARANLAAIDRGHGEILNIGTGEDVSLNQLIQLFEEVQEHPVTKKYASERTGDIKHSYFDPTLANQTLNWKAEIRLKDGLRSTFTHYQTEYAVMHVGPKV</sequence>
<feature type="domain" description="NAD-dependent epimerase/dehydratase" evidence="2">
    <location>
        <begin position="3"/>
        <end position="234"/>
    </location>
</feature>
<organism evidence="3 4">
    <name type="scientific">Seinonella peptonophila</name>
    <dbReference type="NCBI Taxonomy" id="112248"/>
    <lineage>
        <taxon>Bacteria</taxon>
        <taxon>Bacillati</taxon>
        <taxon>Bacillota</taxon>
        <taxon>Bacilli</taxon>
        <taxon>Bacillales</taxon>
        <taxon>Thermoactinomycetaceae</taxon>
        <taxon>Seinonella</taxon>
    </lineage>
</organism>
<evidence type="ECO:0000256" key="1">
    <source>
        <dbReference type="ARBA" id="ARBA00007637"/>
    </source>
</evidence>
<dbReference type="RefSeq" id="WP_073154757.1">
    <property type="nucleotide sequence ID" value="NZ_FQVL01000005.1"/>
</dbReference>
<dbReference type="Gene3D" id="3.90.25.10">
    <property type="entry name" value="UDP-galactose 4-epimerase, domain 1"/>
    <property type="match status" value="1"/>
</dbReference>
<gene>
    <name evidence="3" type="ORF">SAMN05444392_105145</name>
</gene>
<dbReference type="SUPFAM" id="SSF51735">
    <property type="entry name" value="NAD(P)-binding Rossmann-fold domains"/>
    <property type="match status" value="1"/>
</dbReference>
<dbReference type="InterPro" id="IPR001509">
    <property type="entry name" value="Epimerase_deHydtase"/>
</dbReference>
<evidence type="ECO:0000259" key="2">
    <source>
        <dbReference type="Pfam" id="PF01370"/>
    </source>
</evidence>
<accession>A0A1M4XS90</accession>
<dbReference type="AlphaFoldDB" id="A0A1M4XS90"/>
<proteinExistence type="inferred from homology"/>
<evidence type="ECO:0000313" key="4">
    <source>
        <dbReference type="Proteomes" id="UP000184476"/>
    </source>
</evidence>
<dbReference type="EMBL" id="FQVL01000005">
    <property type="protein sequence ID" value="SHE96226.1"/>
    <property type="molecule type" value="Genomic_DNA"/>
</dbReference>
<dbReference type="Gene3D" id="3.40.50.720">
    <property type="entry name" value="NAD(P)-binding Rossmann-like Domain"/>
    <property type="match status" value="1"/>
</dbReference>
<protein>
    <submittedName>
        <fullName evidence="3">UDP-glucose 4-epimerase</fullName>
    </submittedName>
</protein>
<dbReference type="Proteomes" id="UP000184476">
    <property type="component" value="Unassembled WGS sequence"/>
</dbReference>
<dbReference type="OrthoDB" id="9771073at2"/>
<dbReference type="InterPro" id="IPR036291">
    <property type="entry name" value="NAD(P)-bd_dom_sf"/>
</dbReference>
<dbReference type="Pfam" id="PF01370">
    <property type="entry name" value="Epimerase"/>
    <property type="match status" value="1"/>
</dbReference>
<reference evidence="3 4" key="1">
    <citation type="submission" date="2016-11" db="EMBL/GenBank/DDBJ databases">
        <authorList>
            <person name="Jaros S."/>
            <person name="Januszkiewicz K."/>
            <person name="Wedrychowicz H."/>
        </authorList>
    </citation>
    <scope>NUCLEOTIDE SEQUENCE [LARGE SCALE GENOMIC DNA]</scope>
    <source>
        <strain evidence="3 4">DSM 44666</strain>
    </source>
</reference>
<dbReference type="STRING" id="112248.SAMN05444392_105145"/>
<keyword evidence="4" id="KW-1185">Reference proteome</keyword>
<comment type="similarity">
    <text evidence="1">Belongs to the NAD(P)-dependent epimerase/dehydratase family.</text>
</comment>
<evidence type="ECO:0000313" key="3">
    <source>
        <dbReference type="EMBL" id="SHE96226.1"/>
    </source>
</evidence>
<dbReference type="PANTHER" id="PTHR43000">
    <property type="entry name" value="DTDP-D-GLUCOSE 4,6-DEHYDRATASE-RELATED"/>
    <property type="match status" value="1"/>
</dbReference>
<name>A0A1M4XS90_9BACL</name>